<keyword evidence="1" id="KW-0175">Coiled coil</keyword>
<protein>
    <submittedName>
        <fullName evidence="6">Uncharacterized protein LOC106805269 isoform X1</fullName>
    </submittedName>
</protein>
<evidence type="ECO:0000256" key="3">
    <source>
        <dbReference type="SAM" id="Phobius"/>
    </source>
</evidence>
<reference evidence="6" key="1">
    <citation type="submission" date="2025-08" db="UniProtKB">
        <authorList>
            <consortium name="RefSeq"/>
        </authorList>
    </citation>
    <scope>IDENTIFICATION</scope>
</reference>
<keyword evidence="3" id="KW-0472">Membrane</keyword>
<feature type="region of interest" description="Disordered" evidence="2">
    <location>
        <begin position="346"/>
        <end position="375"/>
    </location>
</feature>
<evidence type="ECO:0000256" key="2">
    <source>
        <dbReference type="SAM" id="MobiDB-lite"/>
    </source>
</evidence>
<keyword evidence="3" id="KW-1133">Transmembrane helix</keyword>
<dbReference type="Proteomes" id="UP000695022">
    <property type="component" value="Unplaced"/>
</dbReference>
<evidence type="ECO:0000313" key="6">
    <source>
        <dbReference type="RefSeq" id="XP_014662285.1"/>
    </source>
</evidence>
<dbReference type="InterPro" id="IPR005018">
    <property type="entry name" value="DOMON_domain"/>
</dbReference>
<evidence type="ECO:0000313" key="5">
    <source>
        <dbReference type="Proteomes" id="UP000695022"/>
    </source>
</evidence>
<feature type="transmembrane region" description="Helical" evidence="3">
    <location>
        <begin position="278"/>
        <end position="300"/>
    </location>
</feature>
<dbReference type="GeneID" id="106805269"/>
<proteinExistence type="predicted"/>
<feature type="domain" description="DOMON" evidence="4">
    <location>
        <begin position="1"/>
        <end position="80"/>
    </location>
</feature>
<dbReference type="RefSeq" id="XP_014662285.1">
    <property type="nucleotide sequence ID" value="XM_014806799.1"/>
</dbReference>
<dbReference type="Pfam" id="PF03351">
    <property type="entry name" value="DOMON"/>
    <property type="match status" value="1"/>
</dbReference>
<name>A0ABM1DQR4_PRICU</name>
<organism evidence="5 6">
    <name type="scientific">Priapulus caudatus</name>
    <name type="common">Priapulid worm</name>
    <dbReference type="NCBI Taxonomy" id="37621"/>
    <lineage>
        <taxon>Eukaryota</taxon>
        <taxon>Metazoa</taxon>
        <taxon>Ecdysozoa</taxon>
        <taxon>Scalidophora</taxon>
        <taxon>Priapulida</taxon>
        <taxon>Priapulimorpha</taxon>
        <taxon>Priapulimorphida</taxon>
        <taxon>Priapulidae</taxon>
        <taxon>Priapulus</taxon>
    </lineage>
</organism>
<dbReference type="PANTHER" id="PTHR46901:SF2">
    <property type="entry name" value="GH04942P"/>
    <property type="match status" value="1"/>
</dbReference>
<sequence>MTDSDVVFGWVTPNGGMKMYDGLMPAYGPPTIVEPQNIIRRSANLFDGITTLNFSRAVDTGDNNDLQFTDCLYLLFPYDSAEYFEGSTDSISRHRRNPAVSDDKICIDTCRGWHGQDRSQSIEGAEGTTPTYDKAKYAVVFLLNEPWRKELSDTKAPEFAIYQNHVELNLEDELQEHSVSGMKDVKITGFENKNGRVQANAEVVIDDTGDNRRMFSEGMTDAGAEGRLGDLHVTSLLSLERVGYREQTNDVEENEKRAEKVEVAQSEKNASNLSRKEVVAYSVIGGVALLVIVAILLACCKYHREYQAKREAGMIINGTKDNSIYDNKRHADDNMAYQAFSMQDDYGRPKSSAPGSYYSGTKVSNGSHPGTTSPYMQVHPYATMPPPGHSRHPAYTPGGASYAQPRYIVHDRGSKSLY</sequence>
<feature type="compositionally biased region" description="Polar residues" evidence="2">
    <location>
        <begin position="358"/>
        <end position="375"/>
    </location>
</feature>
<keyword evidence="5" id="KW-1185">Reference proteome</keyword>
<dbReference type="PROSITE" id="PS50836">
    <property type="entry name" value="DOMON"/>
    <property type="match status" value="1"/>
</dbReference>
<feature type="coiled-coil region" evidence="1">
    <location>
        <begin position="244"/>
        <end position="276"/>
    </location>
</feature>
<evidence type="ECO:0000259" key="4">
    <source>
        <dbReference type="PROSITE" id="PS50836"/>
    </source>
</evidence>
<accession>A0ABM1DQR4</accession>
<dbReference type="PANTHER" id="PTHR46901">
    <property type="entry name" value="GH04942P"/>
    <property type="match status" value="1"/>
</dbReference>
<evidence type="ECO:0000256" key="1">
    <source>
        <dbReference type="SAM" id="Coils"/>
    </source>
</evidence>
<dbReference type="InterPro" id="IPR045266">
    <property type="entry name" value="DOH_DOMON"/>
</dbReference>
<gene>
    <name evidence="6" type="primary">LOC106805269</name>
</gene>
<keyword evidence="3" id="KW-0812">Transmembrane</keyword>
<dbReference type="CDD" id="cd09631">
    <property type="entry name" value="DOMON_DOH"/>
    <property type="match status" value="1"/>
</dbReference>